<evidence type="ECO:0000256" key="1">
    <source>
        <dbReference type="ARBA" id="ARBA00022679"/>
    </source>
</evidence>
<dbReference type="InterPro" id="IPR000182">
    <property type="entry name" value="GNAT_dom"/>
</dbReference>
<dbReference type="CDD" id="cd04301">
    <property type="entry name" value="NAT_SF"/>
    <property type="match status" value="1"/>
</dbReference>
<protein>
    <submittedName>
        <fullName evidence="5">GNAT family N-acetyltransferase</fullName>
    </submittedName>
</protein>
<sequence length="182" mass="19707">MNTATLRRARPTDAGRLGDMITQAARANAWKPRLHSGAEDIAHAAQMIDRGWVTVAEARGEPLAFLAREGSYIHALFVAPGAQGRGLGRALVADAKTRTPRLDLWTFAENHGARRFYRREGFIPIARPPASDEGLPEIHLTWTRDATASSVRKYPGGAPQERGAEPPSPNACPASLKEGHDA</sequence>
<dbReference type="InterPro" id="IPR016181">
    <property type="entry name" value="Acyl_CoA_acyltransferase"/>
</dbReference>
<dbReference type="EMBL" id="CP047166">
    <property type="protein sequence ID" value="QRF67458.1"/>
    <property type="molecule type" value="Genomic_DNA"/>
</dbReference>
<dbReference type="PANTHER" id="PTHR43877">
    <property type="entry name" value="AMINOALKYLPHOSPHONATE N-ACETYLTRANSFERASE-RELATED-RELATED"/>
    <property type="match status" value="1"/>
</dbReference>
<dbReference type="InterPro" id="IPR050832">
    <property type="entry name" value="Bact_Acetyltransf"/>
</dbReference>
<keyword evidence="2" id="KW-0012">Acyltransferase</keyword>
<dbReference type="PANTHER" id="PTHR43877:SF2">
    <property type="entry name" value="AMINOALKYLPHOSPHONATE N-ACETYLTRANSFERASE-RELATED"/>
    <property type="match status" value="1"/>
</dbReference>
<keyword evidence="6" id="KW-1185">Reference proteome</keyword>
<accession>A0ABX7FA83</accession>
<evidence type="ECO:0000313" key="6">
    <source>
        <dbReference type="Proteomes" id="UP000596387"/>
    </source>
</evidence>
<evidence type="ECO:0000256" key="3">
    <source>
        <dbReference type="SAM" id="MobiDB-lite"/>
    </source>
</evidence>
<dbReference type="SUPFAM" id="SSF55729">
    <property type="entry name" value="Acyl-CoA N-acyltransferases (Nat)"/>
    <property type="match status" value="1"/>
</dbReference>
<dbReference type="Gene3D" id="3.40.630.30">
    <property type="match status" value="1"/>
</dbReference>
<name>A0ABX7FA83_9RHOB</name>
<dbReference type="Proteomes" id="UP000596387">
    <property type="component" value="Chromosome"/>
</dbReference>
<feature type="domain" description="N-acetyltransferase" evidence="4">
    <location>
        <begin position="4"/>
        <end position="147"/>
    </location>
</feature>
<evidence type="ECO:0000259" key="4">
    <source>
        <dbReference type="PROSITE" id="PS51186"/>
    </source>
</evidence>
<feature type="region of interest" description="Disordered" evidence="3">
    <location>
        <begin position="146"/>
        <end position="182"/>
    </location>
</feature>
<dbReference type="RefSeq" id="WP_023851279.1">
    <property type="nucleotide sequence ID" value="NZ_CP047166.1"/>
</dbReference>
<dbReference type="Pfam" id="PF13508">
    <property type="entry name" value="Acetyltransf_7"/>
    <property type="match status" value="1"/>
</dbReference>
<evidence type="ECO:0000256" key="2">
    <source>
        <dbReference type="ARBA" id="ARBA00023315"/>
    </source>
</evidence>
<dbReference type="PROSITE" id="PS51186">
    <property type="entry name" value="GNAT"/>
    <property type="match status" value="1"/>
</dbReference>
<organism evidence="5 6">
    <name type="scientific">Ponticoccus alexandrii</name>
    <dbReference type="NCBI Taxonomy" id="1943633"/>
    <lineage>
        <taxon>Bacteria</taxon>
        <taxon>Pseudomonadati</taxon>
        <taxon>Pseudomonadota</taxon>
        <taxon>Alphaproteobacteria</taxon>
        <taxon>Rhodobacterales</taxon>
        <taxon>Roseobacteraceae</taxon>
        <taxon>Ponticoccus</taxon>
    </lineage>
</organism>
<evidence type="ECO:0000313" key="5">
    <source>
        <dbReference type="EMBL" id="QRF67458.1"/>
    </source>
</evidence>
<proteinExistence type="predicted"/>
<reference evidence="5 6" key="1">
    <citation type="submission" date="2019-12" db="EMBL/GenBank/DDBJ databases">
        <title>Complete Genome Sequence of a Quorum-Sensing Bacterium,Rhodobacteraceae bacterium C31, Isolated from a marine microalgae symbiotic bacteria.</title>
        <authorList>
            <person name="Zhang Y."/>
        </authorList>
    </citation>
    <scope>NUCLEOTIDE SEQUENCE [LARGE SCALE GENOMIC DNA]</scope>
    <source>
        <strain evidence="5 6">C31</strain>
    </source>
</reference>
<keyword evidence="1" id="KW-0808">Transferase</keyword>
<gene>
    <name evidence="5" type="ORF">GQA70_14755</name>
</gene>